<dbReference type="AlphaFoldDB" id="A0AAE0AII0"/>
<name>A0AAE0AII0_9ROSI</name>
<proteinExistence type="predicted"/>
<evidence type="ECO:0000313" key="2">
    <source>
        <dbReference type="Proteomes" id="UP001281410"/>
    </source>
</evidence>
<dbReference type="Proteomes" id="UP001281410">
    <property type="component" value="Unassembled WGS sequence"/>
</dbReference>
<gene>
    <name evidence="1" type="ORF">Dsin_012235</name>
</gene>
<organism evidence="1 2">
    <name type="scientific">Dipteronia sinensis</name>
    <dbReference type="NCBI Taxonomy" id="43782"/>
    <lineage>
        <taxon>Eukaryota</taxon>
        <taxon>Viridiplantae</taxon>
        <taxon>Streptophyta</taxon>
        <taxon>Embryophyta</taxon>
        <taxon>Tracheophyta</taxon>
        <taxon>Spermatophyta</taxon>
        <taxon>Magnoliopsida</taxon>
        <taxon>eudicotyledons</taxon>
        <taxon>Gunneridae</taxon>
        <taxon>Pentapetalae</taxon>
        <taxon>rosids</taxon>
        <taxon>malvids</taxon>
        <taxon>Sapindales</taxon>
        <taxon>Sapindaceae</taxon>
        <taxon>Hippocastanoideae</taxon>
        <taxon>Acereae</taxon>
        <taxon>Dipteronia</taxon>
    </lineage>
</organism>
<evidence type="ECO:0000313" key="1">
    <source>
        <dbReference type="EMBL" id="KAK3218265.1"/>
    </source>
</evidence>
<accession>A0AAE0AII0</accession>
<dbReference type="EMBL" id="JANJYJ010000004">
    <property type="protein sequence ID" value="KAK3218265.1"/>
    <property type="molecule type" value="Genomic_DNA"/>
</dbReference>
<dbReference type="InterPro" id="IPR032675">
    <property type="entry name" value="LRR_dom_sf"/>
</dbReference>
<dbReference type="SUPFAM" id="SSF52058">
    <property type="entry name" value="L domain-like"/>
    <property type="match status" value="1"/>
</dbReference>
<keyword evidence="2" id="KW-1185">Reference proteome</keyword>
<sequence length="247" mass="27756">MGKPRRIRGRLSILVLQNVSDSEDAGNARLKDKKDIKEYGKVSKSFEFYGKPVAPFEFLCILKFVNIPNWEFGEPSGVTEGQFPVLQEPHLKKYEELIRKLPGSLPLLVKLHIAECSKLEFLINETASTHLYNMVSLTSLKNIGGCKNLKLFPDEGLLPASLTSLLIIEFSKLETLNLNGLQLNSSLEKMEINTCANLCSMSTRSLPSTLSSLEITRCSLLIERCCREEDWSKISHIQNKVINGELV</sequence>
<protein>
    <submittedName>
        <fullName evidence="1">Uncharacterized protein</fullName>
    </submittedName>
</protein>
<reference evidence="1" key="1">
    <citation type="journal article" date="2023" name="Plant J.">
        <title>Genome sequences and population genomics provide insights into the demographic history, inbreeding, and mutation load of two 'living fossil' tree species of Dipteronia.</title>
        <authorList>
            <person name="Feng Y."/>
            <person name="Comes H.P."/>
            <person name="Chen J."/>
            <person name="Zhu S."/>
            <person name="Lu R."/>
            <person name="Zhang X."/>
            <person name="Li P."/>
            <person name="Qiu J."/>
            <person name="Olsen K.M."/>
            <person name="Qiu Y."/>
        </authorList>
    </citation>
    <scope>NUCLEOTIDE SEQUENCE</scope>
    <source>
        <strain evidence="1">NBL</strain>
    </source>
</reference>
<dbReference type="Gene3D" id="3.80.10.10">
    <property type="entry name" value="Ribonuclease Inhibitor"/>
    <property type="match status" value="1"/>
</dbReference>
<comment type="caution">
    <text evidence="1">The sequence shown here is derived from an EMBL/GenBank/DDBJ whole genome shotgun (WGS) entry which is preliminary data.</text>
</comment>